<dbReference type="PIRSF" id="PIRSF000847">
    <property type="entry name" value="Phos_ph_gly_syn"/>
    <property type="match status" value="1"/>
</dbReference>
<reference evidence="13 14" key="1">
    <citation type="submission" date="2016-10" db="EMBL/GenBank/DDBJ databases">
        <authorList>
            <person name="de Groot N.N."/>
        </authorList>
    </citation>
    <scope>NUCLEOTIDE SEQUENCE [LARGE SCALE GENOMIC DNA]</scope>
    <source>
        <strain evidence="13 14">DSM 16859</strain>
    </source>
</reference>
<evidence type="ECO:0000256" key="1">
    <source>
        <dbReference type="ARBA" id="ARBA00004141"/>
    </source>
</evidence>
<evidence type="ECO:0000256" key="8">
    <source>
        <dbReference type="ARBA" id="ARBA00023136"/>
    </source>
</evidence>
<comment type="subcellular location">
    <subcellularLocation>
        <location evidence="1">Membrane</location>
        <topology evidence="1">Multi-pass membrane protein</topology>
    </subcellularLocation>
</comment>
<evidence type="ECO:0000256" key="10">
    <source>
        <dbReference type="ARBA" id="ARBA00023264"/>
    </source>
</evidence>
<feature type="transmembrane region" description="Helical" evidence="12">
    <location>
        <begin position="38"/>
        <end position="60"/>
    </location>
</feature>
<dbReference type="STRING" id="64702.SAMN05443377_1047"/>
<dbReference type="InterPro" id="IPR048254">
    <property type="entry name" value="CDP_ALCOHOL_P_TRANSF_CS"/>
</dbReference>
<evidence type="ECO:0000256" key="4">
    <source>
        <dbReference type="ARBA" id="ARBA00022679"/>
    </source>
</evidence>
<dbReference type="InterPro" id="IPR050324">
    <property type="entry name" value="CDP-alcohol_PTase-I"/>
</dbReference>
<evidence type="ECO:0000256" key="6">
    <source>
        <dbReference type="ARBA" id="ARBA00022989"/>
    </source>
</evidence>
<keyword evidence="7" id="KW-0443">Lipid metabolism</keyword>
<dbReference type="GO" id="GO:0016020">
    <property type="term" value="C:membrane"/>
    <property type="evidence" value="ECO:0007669"/>
    <property type="project" value="UniProtKB-SubCell"/>
</dbReference>
<dbReference type="PANTHER" id="PTHR14269:SF62">
    <property type="entry name" value="CDP-DIACYLGLYCEROL--GLYCEROL-3-PHOSPHATE 3-PHOSPHATIDYLTRANSFERASE 1, CHLOROPLASTIC"/>
    <property type="match status" value="1"/>
</dbReference>
<evidence type="ECO:0000313" key="13">
    <source>
        <dbReference type="EMBL" id="SER61747.1"/>
    </source>
</evidence>
<dbReference type="Proteomes" id="UP000198815">
    <property type="component" value="Unassembled WGS sequence"/>
</dbReference>
<dbReference type="Pfam" id="PF01066">
    <property type="entry name" value="CDP-OH_P_transf"/>
    <property type="match status" value="1"/>
</dbReference>
<evidence type="ECO:0000256" key="5">
    <source>
        <dbReference type="ARBA" id="ARBA00022692"/>
    </source>
</evidence>
<keyword evidence="6 12" id="KW-1133">Transmembrane helix</keyword>
<gene>
    <name evidence="13" type="ORF">SAMN05443377_1047</name>
</gene>
<organism evidence="13 14">
    <name type="scientific">Propionibacterium cyclohexanicum</name>
    <dbReference type="NCBI Taxonomy" id="64702"/>
    <lineage>
        <taxon>Bacteria</taxon>
        <taxon>Bacillati</taxon>
        <taxon>Actinomycetota</taxon>
        <taxon>Actinomycetes</taxon>
        <taxon>Propionibacteriales</taxon>
        <taxon>Propionibacteriaceae</taxon>
        <taxon>Propionibacterium</taxon>
    </lineage>
</organism>
<keyword evidence="8 12" id="KW-0472">Membrane</keyword>
<dbReference type="InterPro" id="IPR000462">
    <property type="entry name" value="CDP-OH_P_trans"/>
</dbReference>
<dbReference type="Gene3D" id="1.20.120.1760">
    <property type="match status" value="1"/>
</dbReference>
<evidence type="ECO:0000256" key="2">
    <source>
        <dbReference type="ARBA" id="ARBA00010441"/>
    </source>
</evidence>
<dbReference type="AlphaFoldDB" id="A0A1H9QMW7"/>
<evidence type="ECO:0000256" key="7">
    <source>
        <dbReference type="ARBA" id="ARBA00023098"/>
    </source>
</evidence>
<keyword evidence="9" id="KW-0594">Phospholipid biosynthesis</keyword>
<dbReference type="PANTHER" id="PTHR14269">
    <property type="entry name" value="CDP-DIACYLGLYCEROL--GLYCEROL-3-PHOSPHATE 3-PHOSPHATIDYLTRANSFERASE-RELATED"/>
    <property type="match status" value="1"/>
</dbReference>
<proteinExistence type="inferred from homology"/>
<dbReference type="RefSeq" id="WP_091967656.1">
    <property type="nucleotide sequence ID" value="NZ_FOGZ01000004.1"/>
</dbReference>
<dbReference type="InterPro" id="IPR004570">
    <property type="entry name" value="Phosphatidylglycerol_P_synth"/>
</dbReference>
<feature type="transmembrane region" description="Helical" evidence="12">
    <location>
        <begin position="138"/>
        <end position="163"/>
    </location>
</feature>
<keyword evidence="10" id="KW-1208">Phospholipid metabolism</keyword>
<keyword evidence="4 11" id="KW-0808">Transferase</keyword>
<accession>A0A1H9QMW7</accession>
<name>A0A1H9QMW7_9ACTN</name>
<keyword evidence="3" id="KW-0444">Lipid biosynthesis</keyword>
<evidence type="ECO:0000256" key="3">
    <source>
        <dbReference type="ARBA" id="ARBA00022516"/>
    </source>
</evidence>
<comment type="similarity">
    <text evidence="2 11">Belongs to the CDP-alcohol phosphatidyltransferase class-I family.</text>
</comment>
<sequence>MGDSQHSEVSVRETGYDTDAVITIPNLLSALRLAGVPLFLALILRHADVAAIVLLAIASATDWLDGKLARGLHQISRLGQMLDPVADRLYIAATVVGLTVRGIIPWWFLVVLLTRDIMMLCLVPALKTRGYTSLPVHFVGKAATFCLLYALPLVLLGAGPWGWAPAARIVGWAFALWGAFLYWWAGALYVHQTRLLLASAPSLNGSQARSRLH</sequence>
<dbReference type="GO" id="GO:0008444">
    <property type="term" value="F:CDP-diacylglycerol-glycerol-3-phosphate 3-phosphatidyltransferase activity"/>
    <property type="evidence" value="ECO:0007669"/>
    <property type="project" value="InterPro"/>
</dbReference>
<protein>
    <submittedName>
        <fullName evidence="13">Cardiolipin synthase</fullName>
    </submittedName>
</protein>
<keyword evidence="5 12" id="KW-0812">Transmembrane</keyword>
<keyword evidence="14" id="KW-1185">Reference proteome</keyword>
<evidence type="ECO:0000256" key="9">
    <source>
        <dbReference type="ARBA" id="ARBA00023209"/>
    </source>
</evidence>
<dbReference type="UniPathway" id="UPA00085"/>
<evidence type="ECO:0000256" key="11">
    <source>
        <dbReference type="RuleBase" id="RU003750"/>
    </source>
</evidence>
<evidence type="ECO:0000256" key="12">
    <source>
        <dbReference type="SAM" id="Phobius"/>
    </source>
</evidence>
<dbReference type="EMBL" id="FOGZ01000004">
    <property type="protein sequence ID" value="SER61747.1"/>
    <property type="molecule type" value="Genomic_DNA"/>
</dbReference>
<evidence type="ECO:0000313" key="14">
    <source>
        <dbReference type="Proteomes" id="UP000198815"/>
    </source>
</evidence>
<feature type="transmembrane region" description="Helical" evidence="12">
    <location>
        <begin position="169"/>
        <end position="190"/>
    </location>
</feature>
<dbReference type="PROSITE" id="PS00379">
    <property type="entry name" value="CDP_ALCOHOL_P_TRANSF"/>
    <property type="match status" value="1"/>
</dbReference>
<dbReference type="GO" id="GO:0046474">
    <property type="term" value="P:glycerophospholipid biosynthetic process"/>
    <property type="evidence" value="ECO:0007669"/>
    <property type="project" value="TreeGrafter"/>
</dbReference>
<dbReference type="InterPro" id="IPR043130">
    <property type="entry name" value="CDP-OH_PTrfase_TM_dom"/>
</dbReference>
<dbReference type="OrthoDB" id="9796672at2"/>